<evidence type="ECO:0000256" key="2">
    <source>
        <dbReference type="ARBA" id="ARBA00022670"/>
    </source>
</evidence>
<comment type="similarity">
    <text evidence="1 5">Belongs to the peptidase S8 family.</text>
</comment>
<evidence type="ECO:0000256" key="7">
    <source>
        <dbReference type="SAM" id="Phobius"/>
    </source>
</evidence>
<dbReference type="GO" id="GO:0006508">
    <property type="term" value="P:proteolysis"/>
    <property type="evidence" value="ECO:0007669"/>
    <property type="project" value="UniProtKB-KW"/>
</dbReference>
<evidence type="ECO:0000256" key="8">
    <source>
        <dbReference type="SAM" id="SignalP"/>
    </source>
</evidence>
<feature type="active site" description="Charge relay system" evidence="5">
    <location>
        <position position="270"/>
    </location>
</feature>
<proteinExistence type="inferred from homology"/>
<dbReference type="GO" id="GO:0004252">
    <property type="term" value="F:serine-type endopeptidase activity"/>
    <property type="evidence" value="ECO:0007669"/>
    <property type="project" value="UniProtKB-UniRule"/>
</dbReference>
<dbReference type="InterPro" id="IPR050131">
    <property type="entry name" value="Peptidase_S8_subtilisin-like"/>
</dbReference>
<feature type="active site" description="Charge relay system" evidence="5">
    <location>
        <position position="60"/>
    </location>
</feature>
<dbReference type="Pfam" id="PF00082">
    <property type="entry name" value="Peptidase_S8"/>
    <property type="match status" value="1"/>
</dbReference>
<keyword evidence="7" id="KW-0812">Transmembrane</keyword>
<dbReference type="Proteomes" id="UP000534286">
    <property type="component" value="Unassembled WGS sequence"/>
</dbReference>
<keyword evidence="3 5" id="KW-0378">Hydrolase</keyword>
<dbReference type="Gene3D" id="3.40.50.200">
    <property type="entry name" value="Peptidase S8/S53 domain"/>
    <property type="match status" value="1"/>
</dbReference>
<dbReference type="InterPro" id="IPR015500">
    <property type="entry name" value="Peptidase_S8_subtilisin-rel"/>
</dbReference>
<feature type="region of interest" description="Disordered" evidence="6">
    <location>
        <begin position="340"/>
        <end position="359"/>
    </location>
</feature>
<name>A0A7W7RTY0_9ACTN</name>
<keyword evidence="4 5" id="KW-0720">Serine protease</keyword>
<keyword evidence="11" id="KW-1185">Reference proteome</keyword>
<feature type="active site" description="Charge relay system" evidence="5">
    <location>
        <position position="94"/>
    </location>
</feature>
<evidence type="ECO:0000313" key="11">
    <source>
        <dbReference type="Proteomes" id="UP000534286"/>
    </source>
</evidence>
<evidence type="ECO:0000256" key="4">
    <source>
        <dbReference type="ARBA" id="ARBA00022825"/>
    </source>
</evidence>
<dbReference type="PANTHER" id="PTHR43806">
    <property type="entry name" value="PEPTIDASE S8"/>
    <property type="match status" value="1"/>
</dbReference>
<dbReference type="InterPro" id="IPR036852">
    <property type="entry name" value="Peptidase_S8/S53_dom_sf"/>
</dbReference>
<feature type="chain" id="PRO_5031323521" evidence="8">
    <location>
        <begin position="27"/>
        <end position="409"/>
    </location>
</feature>
<evidence type="ECO:0000256" key="1">
    <source>
        <dbReference type="ARBA" id="ARBA00011073"/>
    </source>
</evidence>
<evidence type="ECO:0000313" key="10">
    <source>
        <dbReference type="EMBL" id="MBB4937406.1"/>
    </source>
</evidence>
<evidence type="ECO:0000256" key="3">
    <source>
        <dbReference type="ARBA" id="ARBA00022801"/>
    </source>
</evidence>
<evidence type="ECO:0000256" key="5">
    <source>
        <dbReference type="PROSITE-ProRule" id="PRU01240"/>
    </source>
</evidence>
<protein>
    <submittedName>
        <fullName evidence="10">Subtilisin family serine protease</fullName>
    </submittedName>
</protein>
<dbReference type="PROSITE" id="PS51892">
    <property type="entry name" value="SUBTILASE"/>
    <property type="match status" value="1"/>
</dbReference>
<feature type="signal peptide" evidence="8">
    <location>
        <begin position="1"/>
        <end position="26"/>
    </location>
</feature>
<keyword evidence="7" id="KW-0472">Membrane</keyword>
<feature type="transmembrane region" description="Helical" evidence="7">
    <location>
        <begin position="366"/>
        <end position="387"/>
    </location>
</feature>
<keyword evidence="8" id="KW-0732">Signal</keyword>
<accession>A0A7W7RTY0</accession>
<dbReference type="InterPro" id="IPR000209">
    <property type="entry name" value="Peptidase_S8/S53_dom"/>
</dbReference>
<dbReference type="PRINTS" id="PR00723">
    <property type="entry name" value="SUBTILISIN"/>
</dbReference>
<organism evidence="10 11">
    <name type="scientific">Streptosporangium album</name>
    <dbReference type="NCBI Taxonomy" id="47479"/>
    <lineage>
        <taxon>Bacteria</taxon>
        <taxon>Bacillati</taxon>
        <taxon>Actinomycetota</taxon>
        <taxon>Actinomycetes</taxon>
        <taxon>Streptosporangiales</taxon>
        <taxon>Streptosporangiaceae</taxon>
        <taxon>Streptosporangium</taxon>
    </lineage>
</organism>
<comment type="caution">
    <text evidence="10">The sequence shown here is derived from an EMBL/GenBank/DDBJ whole genome shotgun (WGS) entry which is preliminary data.</text>
</comment>
<keyword evidence="2 5" id="KW-0645">Protease</keyword>
<dbReference type="RefSeq" id="WP_312882169.1">
    <property type="nucleotide sequence ID" value="NZ_BAABEK010000029.1"/>
</dbReference>
<dbReference type="AlphaFoldDB" id="A0A7W7RTY0"/>
<gene>
    <name evidence="10" type="ORF">FHR32_001711</name>
</gene>
<dbReference type="PANTHER" id="PTHR43806:SF11">
    <property type="entry name" value="CEREVISIN-RELATED"/>
    <property type="match status" value="1"/>
</dbReference>
<sequence>MLRRRRPWAAGVLVALSVMVAAPAGAADVREDQHWVLKALNVEQAWKVTKGAGVTVALVDSRVDGHVAELRGRVVSGPGMGSVTSENGPAEAWHGTAMASLIAGAGKGGGGLLGTAPEARILSLPVVLLRRNGDQSTLPEEDQRTGADSPLARAIRYAADHGAEVVSMSLGAYGPHRAEREAVSYALSRGVVLVAAVGNDGSSDYALDNATSFWNFPAGYSGVIGVGAVDSGDRPALFSSDNLSVLVSAPGVDVPVVTPGGDYGASEGTSAATALVAGVAALIKAKYPNISPHLVSQALTSTARSASAAGYDDHIGFGVVDAGAALARAGELISRTAEVPAPTGEHFGPGLQHQEPARPGPDPVRLWLYGAGLLGGLLAFTGAVVMLSRRPELTAPAPARHAEGRRPWP</sequence>
<evidence type="ECO:0000259" key="9">
    <source>
        <dbReference type="Pfam" id="PF00082"/>
    </source>
</evidence>
<feature type="domain" description="Peptidase S8/S53" evidence="9">
    <location>
        <begin position="51"/>
        <end position="318"/>
    </location>
</feature>
<reference evidence="10 11" key="1">
    <citation type="submission" date="2020-08" db="EMBL/GenBank/DDBJ databases">
        <title>Sequencing the genomes of 1000 actinobacteria strains.</title>
        <authorList>
            <person name="Klenk H.-P."/>
        </authorList>
    </citation>
    <scope>NUCLEOTIDE SEQUENCE [LARGE SCALE GENOMIC DNA]</scope>
    <source>
        <strain evidence="10 11">DSM 43023</strain>
    </source>
</reference>
<dbReference type="SUPFAM" id="SSF52743">
    <property type="entry name" value="Subtilisin-like"/>
    <property type="match status" value="1"/>
</dbReference>
<dbReference type="EMBL" id="JACHJU010000001">
    <property type="protein sequence ID" value="MBB4937406.1"/>
    <property type="molecule type" value="Genomic_DNA"/>
</dbReference>
<keyword evidence="7" id="KW-1133">Transmembrane helix</keyword>
<evidence type="ECO:0000256" key="6">
    <source>
        <dbReference type="SAM" id="MobiDB-lite"/>
    </source>
</evidence>